<dbReference type="Pfam" id="PF00084">
    <property type="entry name" value="Sushi"/>
    <property type="match status" value="8"/>
</dbReference>
<dbReference type="PANTHER" id="PTHR19325">
    <property type="entry name" value="COMPLEMENT COMPONENT-RELATED SUSHI DOMAIN-CONTAINING"/>
    <property type="match status" value="1"/>
</dbReference>
<dbReference type="GO" id="GO:0007155">
    <property type="term" value="P:cell adhesion"/>
    <property type="evidence" value="ECO:0007669"/>
    <property type="project" value="UniProtKB-KW"/>
</dbReference>
<feature type="non-terminal residue" evidence="13">
    <location>
        <position position="521"/>
    </location>
</feature>
<evidence type="ECO:0000256" key="8">
    <source>
        <dbReference type="ARBA" id="ARBA00022889"/>
    </source>
</evidence>
<feature type="disulfide bond" evidence="11">
    <location>
        <begin position="132"/>
        <end position="159"/>
    </location>
</feature>
<proteinExistence type="predicted"/>
<name>C3ZN59_BRAFL</name>
<sequence>SSFYQDSVSFSCNTGYILNGAASTTCQADGSWSNPIPTCTRTQCQPLTAPTNGARTPATGSNFYPDIVSFTCNTGYVLNGAAATMCQADGSWSNAVPTCIRTQCPTLTAPTNGALTPATGSNFYQDRVSFTCNTGYVLNGAATTTCQADGTWSNAVPTCTRTQCPPLTAPDNGIRTPLTGANFYQGSVSFRCNTGFVLNGAANTTCQANGSWSNAVPICTRRQCSPLAAPTNGVRTPATGSNFFQDLILFSCNTGYILTGAATTTCQADGSWSNAVPACTRKILLLTYESLQTYSSCRCRPQLTERGFFPYIRHLERSQVQHGIKMIVFVFFISAVQCPVLTSPTNGVRTPATGANSYQNQIIITCNTGYVLTGTGTLTCQADGTWSDTAPTCTPVQCPELAAPTNGVRSPVTGANSFQNQVTFSCNAGYQLNGDSSLTCQADGTWSNVVPTCTGKLTSVRCPTLNAPNNGVLTPPTGPYTVQQMVTSTCNSGYQLNGDSITRCLDDGTWSNPVPTCTTTD</sequence>
<feature type="disulfide bond" evidence="11">
    <location>
        <begin position="490"/>
        <end position="517"/>
    </location>
</feature>
<evidence type="ECO:0000256" key="3">
    <source>
        <dbReference type="ARBA" id="ARBA00022536"/>
    </source>
</evidence>
<feature type="disulfide bond" evidence="11">
    <location>
        <begin position="72"/>
        <end position="99"/>
    </location>
</feature>
<feature type="disulfide bond" evidence="11">
    <location>
        <begin position="192"/>
        <end position="219"/>
    </location>
</feature>
<dbReference type="InterPro" id="IPR035976">
    <property type="entry name" value="Sushi/SCR/CCP_sf"/>
</dbReference>
<dbReference type="PANTHER" id="PTHR19325:SF567">
    <property type="entry name" value="SUSHI, VON WILLEBRAND FACTOR TYPE A, EGF AND PENTRAXIN DOMAIN-CONTAINING PROTEIN 1-LIKE"/>
    <property type="match status" value="1"/>
</dbReference>
<dbReference type="InterPro" id="IPR000436">
    <property type="entry name" value="Sushi_SCR_CCP_dom"/>
</dbReference>
<feature type="domain" description="Sushi" evidence="12">
    <location>
        <begin position="162"/>
        <end position="221"/>
    </location>
</feature>
<feature type="domain" description="Sushi" evidence="12">
    <location>
        <begin position="336"/>
        <end position="395"/>
    </location>
</feature>
<dbReference type="Gene3D" id="2.10.70.10">
    <property type="entry name" value="Complement Module, domain 1"/>
    <property type="match status" value="8"/>
</dbReference>
<dbReference type="PROSITE" id="PS50923">
    <property type="entry name" value="SUSHI"/>
    <property type="match status" value="8"/>
</dbReference>
<dbReference type="SMART" id="SM00032">
    <property type="entry name" value="CCP"/>
    <property type="match status" value="8"/>
</dbReference>
<feature type="domain" description="Sushi" evidence="12">
    <location>
        <begin position="1"/>
        <end position="41"/>
    </location>
</feature>
<evidence type="ECO:0000256" key="11">
    <source>
        <dbReference type="PROSITE-ProRule" id="PRU00302"/>
    </source>
</evidence>
<keyword evidence="10" id="KW-0325">Glycoprotein</keyword>
<dbReference type="SUPFAM" id="SSF57535">
    <property type="entry name" value="Complement control module/SCR domain"/>
    <property type="match status" value="8"/>
</dbReference>
<evidence type="ECO:0000313" key="13">
    <source>
        <dbReference type="EMBL" id="EEN46022.1"/>
    </source>
</evidence>
<feature type="domain" description="Sushi" evidence="12">
    <location>
        <begin position="396"/>
        <end position="455"/>
    </location>
</feature>
<reference evidence="13" key="1">
    <citation type="journal article" date="2008" name="Nature">
        <title>The amphioxus genome and the evolution of the chordate karyotype.</title>
        <authorList>
            <consortium name="US DOE Joint Genome Institute (JGI-PGF)"/>
            <person name="Putnam N.H."/>
            <person name="Butts T."/>
            <person name="Ferrier D.E.K."/>
            <person name="Furlong R.F."/>
            <person name="Hellsten U."/>
            <person name="Kawashima T."/>
            <person name="Robinson-Rechavi M."/>
            <person name="Shoguchi E."/>
            <person name="Terry A."/>
            <person name="Yu J.-K."/>
            <person name="Benito-Gutierrez E.L."/>
            <person name="Dubchak I."/>
            <person name="Garcia-Fernandez J."/>
            <person name="Gibson-Brown J.J."/>
            <person name="Grigoriev I.V."/>
            <person name="Horton A.C."/>
            <person name="de Jong P.J."/>
            <person name="Jurka J."/>
            <person name="Kapitonov V.V."/>
            <person name="Kohara Y."/>
            <person name="Kuroki Y."/>
            <person name="Lindquist E."/>
            <person name="Lucas S."/>
            <person name="Osoegawa K."/>
            <person name="Pennacchio L.A."/>
            <person name="Salamov A.A."/>
            <person name="Satou Y."/>
            <person name="Sauka-Spengler T."/>
            <person name="Schmutz J."/>
            <person name="Shin-I T."/>
            <person name="Toyoda A."/>
            <person name="Bronner-Fraser M."/>
            <person name="Fujiyama A."/>
            <person name="Holland L.Z."/>
            <person name="Holland P.W.H."/>
            <person name="Satoh N."/>
            <person name="Rokhsar D.S."/>
        </authorList>
    </citation>
    <scope>NUCLEOTIDE SEQUENCE [LARGE SCALE GENOMIC DNA]</scope>
    <source>
        <strain evidence="13">S238N-H82</strain>
        <tissue evidence="13">Testes</tissue>
    </source>
</reference>
<keyword evidence="7" id="KW-0106">Calcium</keyword>
<dbReference type="InParanoid" id="C3ZN59"/>
<dbReference type="InterPro" id="IPR050350">
    <property type="entry name" value="Compl-Cell_Adhes-Reg"/>
</dbReference>
<feature type="non-terminal residue" evidence="13">
    <location>
        <position position="1"/>
    </location>
</feature>
<evidence type="ECO:0000256" key="7">
    <source>
        <dbReference type="ARBA" id="ARBA00022837"/>
    </source>
</evidence>
<evidence type="ECO:0000256" key="6">
    <source>
        <dbReference type="ARBA" id="ARBA00022737"/>
    </source>
</evidence>
<keyword evidence="6" id="KW-0677">Repeat</keyword>
<keyword evidence="8" id="KW-0130">Cell adhesion</keyword>
<keyword evidence="3" id="KW-0245">EGF-like domain</keyword>
<feature type="domain" description="Sushi" evidence="12">
    <location>
        <begin position="222"/>
        <end position="281"/>
    </location>
</feature>
<dbReference type="AlphaFoldDB" id="C3ZN59"/>
<accession>C3ZN59</accession>
<evidence type="ECO:0000256" key="5">
    <source>
        <dbReference type="ARBA" id="ARBA00022729"/>
    </source>
</evidence>
<organism>
    <name type="scientific">Branchiostoma floridae</name>
    <name type="common">Florida lancelet</name>
    <name type="synonym">Amphioxus</name>
    <dbReference type="NCBI Taxonomy" id="7739"/>
    <lineage>
        <taxon>Eukaryota</taxon>
        <taxon>Metazoa</taxon>
        <taxon>Chordata</taxon>
        <taxon>Cephalochordata</taxon>
        <taxon>Leptocardii</taxon>
        <taxon>Amphioxiformes</taxon>
        <taxon>Branchiostomatidae</taxon>
        <taxon>Branchiostoma</taxon>
    </lineage>
</organism>
<dbReference type="GO" id="GO:0005576">
    <property type="term" value="C:extracellular region"/>
    <property type="evidence" value="ECO:0007669"/>
    <property type="project" value="UniProtKB-SubCell"/>
</dbReference>
<gene>
    <name evidence="13" type="ORF">BRAFLDRAFT_134770</name>
</gene>
<feature type="disulfide bond" evidence="11">
    <location>
        <begin position="252"/>
        <end position="279"/>
    </location>
</feature>
<feature type="domain" description="Sushi" evidence="12">
    <location>
        <begin position="102"/>
        <end position="161"/>
    </location>
</feature>
<keyword evidence="2" id="KW-0964">Secreted</keyword>
<dbReference type="STRING" id="7739.C3ZN59"/>
<evidence type="ECO:0000256" key="9">
    <source>
        <dbReference type="ARBA" id="ARBA00023157"/>
    </source>
</evidence>
<feature type="disulfide bond" evidence="11">
    <location>
        <begin position="426"/>
        <end position="453"/>
    </location>
</feature>
<comment type="subcellular location">
    <subcellularLocation>
        <location evidence="1">Secreted</location>
    </subcellularLocation>
</comment>
<dbReference type="EMBL" id="GG666649">
    <property type="protein sequence ID" value="EEN46022.1"/>
    <property type="molecule type" value="Genomic_DNA"/>
</dbReference>
<feature type="domain" description="Sushi" evidence="12">
    <location>
        <begin position="42"/>
        <end position="101"/>
    </location>
</feature>
<feature type="disulfide bond" evidence="11">
    <location>
        <begin position="12"/>
        <end position="39"/>
    </location>
</feature>
<feature type="disulfide bond" evidence="11">
    <location>
        <begin position="366"/>
        <end position="393"/>
    </location>
</feature>
<dbReference type="CDD" id="cd00033">
    <property type="entry name" value="CCP"/>
    <property type="match status" value="8"/>
</dbReference>
<comment type="caution">
    <text evidence="11">Lacks conserved residue(s) required for the propagation of feature annotation.</text>
</comment>
<evidence type="ECO:0000256" key="1">
    <source>
        <dbReference type="ARBA" id="ARBA00004613"/>
    </source>
</evidence>
<dbReference type="FunFam" id="2.10.70.10:FF:000014">
    <property type="entry name" value="Membrane cofactor protein"/>
    <property type="match status" value="1"/>
</dbReference>
<evidence type="ECO:0000256" key="2">
    <source>
        <dbReference type="ARBA" id="ARBA00022525"/>
    </source>
</evidence>
<dbReference type="eggNOG" id="KOG4297">
    <property type="taxonomic scope" value="Eukaryota"/>
</dbReference>
<feature type="domain" description="Sushi" evidence="12">
    <location>
        <begin position="460"/>
        <end position="519"/>
    </location>
</feature>
<evidence type="ECO:0000256" key="10">
    <source>
        <dbReference type="ARBA" id="ARBA00023180"/>
    </source>
</evidence>
<keyword evidence="4 11" id="KW-0768">Sushi</keyword>
<protein>
    <recommendedName>
        <fullName evidence="12">Sushi domain-containing protein</fullName>
    </recommendedName>
</protein>
<keyword evidence="5" id="KW-0732">Signal</keyword>
<dbReference type="FunFam" id="2.10.70.10:FF:000064">
    <property type="entry name" value="Fibulin 7"/>
    <property type="match status" value="2"/>
</dbReference>
<evidence type="ECO:0000256" key="4">
    <source>
        <dbReference type="ARBA" id="ARBA00022659"/>
    </source>
</evidence>
<evidence type="ECO:0000259" key="12">
    <source>
        <dbReference type="PROSITE" id="PS50923"/>
    </source>
</evidence>
<keyword evidence="9 11" id="KW-1015">Disulfide bond</keyword>